<dbReference type="EMBL" id="KE504211">
    <property type="protein sequence ID" value="EPS95259.1"/>
    <property type="molecule type" value="Genomic_DNA"/>
</dbReference>
<dbReference type="InParanoid" id="S8F9C8"/>
<organism evidence="3 4">
    <name type="scientific">Fomitopsis schrenkii</name>
    <name type="common">Brown rot fungus</name>
    <dbReference type="NCBI Taxonomy" id="2126942"/>
    <lineage>
        <taxon>Eukaryota</taxon>
        <taxon>Fungi</taxon>
        <taxon>Dikarya</taxon>
        <taxon>Basidiomycota</taxon>
        <taxon>Agaricomycotina</taxon>
        <taxon>Agaricomycetes</taxon>
        <taxon>Polyporales</taxon>
        <taxon>Fomitopsis</taxon>
    </lineage>
</organism>
<dbReference type="HOGENOM" id="CLU_060356_3_1_1"/>
<dbReference type="Proteomes" id="UP000015241">
    <property type="component" value="Unassembled WGS sequence"/>
</dbReference>
<gene>
    <name evidence="3" type="ORF">FOMPIDRAFT_101554</name>
</gene>
<evidence type="ECO:0000256" key="1">
    <source>
        <dbReference type="SAM" id="MobiDB-lite"/>
    </source>
</evidence>
<feature type="region of interest" description="Disordered" evidence="1">
    <location>
        <begin position="178"/>
        <end position="197"/>
    </location>
</feature>
<keyword evidence="4" id="KW-1185">Reference proteome</keyword>
<reference evidence="3 4" key="1">
    <citation type="journal article" date="2012" name="Science">
        <title>The Paleozoic origin of enzymatic lignin decomposition reconstructed from 31 fungal genomes.</title>
        <authorList>
            <person name="Floudas D."/>
            <person name="Binder M."/>
            <person name="Riley R."/>
            <person name="Barry K."/>
            <person name="Blanchette R.A."/>
            <person name="Henrissat B."/>
            <person name="Martinez A.T."/>
            <person name="Otillar R."/>
            <person name="Spatafora J.W."/>
            <person name="Yadav J.S."/>
            <person name="Aerts A."/>
            <person name="Benoit I."/>
            <person name="Boyd A."/>
            <person name="Carlson A."/>
            <person name="Copeland A."/>
            <person name="Coutinho P.M."/>
            <person name="de Vries R.P."/>
            <person name="Ferreira P."/>
            <person name="Findley K."/>
            <person name="Foster B."/>
            <person name="Gaskell J."/>
            <person name="Glotzer D."/>
            <person name="Gorecki P."/>
            <person name="Heitman J."/>
            <person name="Hesse C."/>
            <person name="Hori C."/>
            <person name="Igarashi K."/>
            <person name="Jurgens J.A."/>
            <person name="Kallen N."/>
            <person name="Kersten P."/>
            <person name="Kohler A."/>
            <person name="Kuees U."/>
            <person name="Kumar T.K.A."/>
            <person name="Kuo A."/>
            <person name="LaButti K."/>
            <person name="Larrondo L.F."/>
            <person name="Lindquist E."/>
            <person name="Ling A."/>
            <person name="Lombard V."/>
            <person name="Lucas S."/>
            <person name="Lundell T."/>
            <person name="Martin R."/>
            <person name="McLaughlin D.J."/>
            <person name="Morgenstern I."/>
            <person name="Morin E."/>
            <person name="Murat C."/>
            <person name="Nagy L.G."/>
            <person name="Nolan M."/>
            <person name="Ohm R.A."/>
            <person name="Patyshakuliyeva A."/>
            <person name="Rokas A."/>
            <person name="Ruiz-Duenas F.J."/>
            <person name="Sabat G."/>
            <person name="Salamov A."/>
            <person name="Samejima M."/>
            <person name="Schmutz J."/>
            <person name="Slot J.C."/>
            <person name="St John F."/>
            <person name="Stenlid J."/>
            <person name="Sun H."/>
            <person name="Sun S."/>
            <person name="Syed K."/>
            <person name="Tsang A."/>
            <person name="Wiebenga A."/>
            <person name="Young D."/>
            <person name="Pisabarro A."/>
            <person name="Eastwood D.C."/>
            <person name="Martin F."/>
            <person name="Cullen D."/>
            <person name="Grigoriev I.V."/>
            <person name="Hibbett D.S."/>
        </authorList>
    </citation>
    <scope>NUCLEOTIDE SEQUENCE</scope>
    <source>
        <strain evidence="4">FP-58527</strain>
    </source>
</reference>
<evidence type="ECO:0000259" key="2">
    <source>
        <dbReference type="Pfam" id="PF25534"/>
    </source>
</evidence>
<evidence type="ECO:0000313" key="4">
    <source>
        <dbReference type="Proteomes" id="UP000015241"/>
    </source>
</evidence>
<protein>
    <recommendedName>
        <fullName evidence="2">DUF7918 domain-containing protein</fullName>
    </recommendedName>
</protein>
<proteinExistence type="predicted"/>
<dbReference type="Pfam" id="PF25534">
    <property type="entry name" value="DUF7918"/>
    <property type="match status" value="1"/>
</dbReference>
<feature type="region of interest" description="Disordered" evidence="1">
    <location>
        <begin position="121"/>
        <end position="159"/>
    </location>
</feature>
<feature type="domain" description="DUF7918" evidence="2">
    <location>
        <begin position="2"/>
        <end position="95"/>
    </location>
</feature>
<dbReference type="STRING" id="743788.S8F9C8"/>
<accession>S8F9C8</accession>
<dbReference type="AlphaFoldDB" id="S8F9C8"/>
<sequence>MAKIDEIGSIGLRVLRSQQLKQIPFSSQKKVMEYKVGALHESAKKIGLHCVSVGKMKACPAKQLTRVHHFDTKANPYITFHFYYRPREMLRAQGIDAGPYLLVAQPPPVTERSRLDSDALEVLSKRSRQDAETSSGSPGGEAEDIKPHVPKDEPDGDANSEADLRAIRTQMRTLQEQLDRIENKKNRPDRYGSVKRERSPIRAVHIHGAIIDLTDD</sequence>
<feature type="compositionally biased region" description="Basic and acidic residues" evidence="1">
    <location>
        <begin position="121"/>
        <end position="131"/>
    </location>
</feature>
<evidence type="ECO:0000313" key="3">
    <source>
        <dbReference type="EMBL" id="EPS95259.1"/>
    </source>
</evidence>
<dbReference type="InterPro" id="IPR057678">
    <property type="entry name" value="DUF7918"/>
</dbReference>
<name>S8F9C8_FOMSC</name>
<feature type="compositionally biased region" description="Basic and acidic residues" evidence="1">
    <location>
        <begin position="143"/>
        <end position="153"/>
    </location>
</feature>
<dbReference type="OrthoDB" id="3364132at2759"/>